<dbReference type="SUPFAM" id="SSF143422">
    <property type="entry name" value="Transposase IS200-like"/>
    <property type="match status" value="1"/>
</dbReference>
<sequence>MARKLRTSPAGIPQHIHRLSRPALSALPDDEDKAVYLKALANYATRYQVAVHAWGMSDSQLQLLVTPKTDGGISSMLQATGRIYAQHYNQKYAHRGGIWQDRYKASLILADDYLIAVYRYIDRLLFVEGSTIPHVAANAANEPITADTKKAIGSHSLHAQPRGWSSAYENQHGASTALLTPHSRYIALGDTPQDRQQAYQQLFSNVLPEAQLADIRKALKMSLALGDEHFIKRLEQVIGRRLLAGKPGRPKKAPLQKNAIGPAVSQAASA</sequence>
<dbReference type="SMART" id="SM01321">
    <property type="entry name" value="Y1_Tnp"/>
    <property type="match status" value="1"/>
</dbReference>
<dbReference type="GO" id="GO:0003677">
    <property type="term" value="F:DNA binding"/>
    <property type="evidence" value="ECO:0007669"/>
    <property type="project" value="InterPro"/>
</dbReference>
<dbReference type="GO" id="GO:0004803">
    <property type="term" value="F:transposase activity"/>
    <property type="evidence" value="ECO:0007669"/>
    <property type="project" value="InterPro"/>
</dbReference>
<dbReference type="OrthoDB" id="9814067at2"/>
<proteinExistence type="predicted"/>
<gene>
    <name evidence="3" type="ORF">D0Y50_00560</name>
</gene>
<dbReference type="KEGG" id="salm:D0Y50_00560"/>
<evidence type="ECO:0000313" key="4">
    <source>
        <dbReference type="Proteomes" id="UP000262073"/>
    </source>
</evidence>
<evidence type="ECO:0000259" key="2">
    <source>
        <dbReference type="SMART" id="SM01321"/>
    </source>
</evidence>
<dbReference type="EMBL" id="CP031769">
    <property type="protein sequence ID" value="AXR04989.1"/>
    <property type="molecule type" value="Genomic_DNA"/>
</dbReference>
<dbReference type="InterPro" id="IPR002686">
    <property type="entry name" value="Transposase_17"/>
</dbReference>
<feature type="domain" description="Transposase IS200-like" evidence="2">
    <location>
        <begin position="12"/>
        <end position="124"/>
    </location>
</feature>
<dbReference type="Gene3D" id="3.30.70.1290">
    <property type="entry name" value="Transposase IS200-like"/>
    <property type="match status" value="1"/>
</dbReference>
<dbReference type="RefSeq" id="WP_117314976.1">
    <property type="nucleotide sequence ID" value="NZ_CP031769.1"/>
</dbReference>
<dbReference type="Proteomes" id="UP000262073">
    <property type="component" value="Chromosome"/>
</dbReference>
<dbReference type="AlphaFoldDB" id="A0A346NHI2"/>
<accession>A0A346NHI2</accession>
<protein>
    <recommendedName>
        <fullName evidence="2">Transposase IS200-like domain-containing protein</fullName>
    </recommendedName>
</protein>
<name>A0A346NHI2_9ALTE</name>
<evidence type="ECO:0000313" key="3">
    <source>
        <dbReference type="EMBL" id="AXR04989.1"/>
    </source>
</evidence>
<dbReference type="InterPro" id="IPR036515">
    <property type="entry name" value="Transposase_17_sf"/>
</dbReference>
<keyword evidence="4" id="KW-1185">Reference proteome</keyword>
<dbReference type="PANTHER" id="PTHR34322:SF2">
    <property type="entry name" value="TRANSPOSASE IS200-LIKE DOMAIN-CONTAINING PROTEIN"/>
    <property type="match status" value="1"/>
</dbReference>
<dbReference type="Pfam" id="PF01797">
    <property type="entry name" value="Y1_Tnp"/>
    <property type="match status" value="1"/>
</dbReference>
<feature type="region of interest" description="Disordered" evidence="1">
    <location>
        <begin position="245"/>
        <end position="270"/>
    </location>
</feature>
<reference evidence="3 4" key="1">
    <citation type="submission" date="2018-08" db="EMBL/GenBank/DDBJ databases">
        <title>Salinimonas sediminis sp. nov., a piezophilic bacterium isolated from a deep-sea sediment sample from the New Britain Trench.</title>
        <authorList>
            <person name="Cao J."/>
        </authorList>
    </citation>
    <scope>NUCLEOTIDE SEQUENCE [LARGE SCALE GENOMIC DNA]</scope>
    <source>
        <strain evidence="3 4">N102</strain>
    </source>
</reference>
<dbReference type="PANTHER" id="PTHR34322">
    <property type="entry name" value="TRANSPOSASE, Y1_TNP DOMAIN-CONTAINING"/>
    <property type="match status" value="1"/>
</dbReference>
<organism evidence="3 4">
    <name type="scientific">Salinimonas sediminis</name>
    <dbReference type="NCBI Taxonomy" id="2303538"/>
    <lineage>
        <taxon>Bacteria</taxon>
        <taxon>Pseudomonadati</taxon>
        <taxon>Pseudomonadota</taxon>
        <taxon>Gammaproteobacteria</taxon>
        <taxon>Alteromonadales</taxon>
        <taxon>Alteromonadaceae</taxon>
        <taxon>Alteromonas/Salinimonas group</taxon>
        <taxon>Salinimonas</taxon>
    </lineage>
</organism>
<dbReference type="GO" id="GO:0006313">
    <property type="term" value="P:DNA transposition"/>
    <property type="evidence" value="ECO:0007669"/>
    <property type="project" value="InterPro"/>
</dbReference>
<evidence type="ECO:0000256" key="1">
    <source>
        <dbReference type="SAM" id="MobiDB-lite"/>
    </source>
</evidence>